<accession>A0A0J1BEH3</accession>
<gene>
    <name evidence="1" type="ORF">RISK_002976</name>
</gene>
<dbReference type="EMBL" id="LECT01000024">
    <property type="protein sequence ID" value="KLU04983.1"/>
    <property type="molecule type" value="Genomic_DNA"/>
</dbReference>
<comment type="caution">
    <text evidence="1">The sequence shown here is derived from an EMBL/GenBank/DDBJ whole genome shotgun (WGS) entry which is preliminary data.</text>
</comment>
<evidence type="ECO:0008006" key="3">
    <source>
        <dbReference type="Google" id="ProtNLM"/>
    </source>
</evidence>
<dbReference type="AlphaFoldDB" id="A0A0J1BEH3"/>
<dbReference type="Proteomes" id="UP000036367">
    <property type="component" value="Unassembled WGS sequence"/>
</dbReference>
<dbReference type="STRING" id="595434.RISK_002976"/>
<organism evidence="1 2">
    <name type="scientific">Rhodopirellula islandica</name>
    <dbReference type="NCBI Taxonomy" id="595434"/>
    <lineage>
        <taxon>Bacteria</taxon>
        <taxon>Pseudomonadati</taxon>
        <taxon>Planctomycetota</taxon>
        <taxon>Planctomycetia</taxon>
        <taxon>Pirellulales</taxon>
        <taxon>Pirellulaceae</taxon>
        <taxon>Rhodopirellula</taxon>
    </lineage>
</organism>
<keyword evidence="2" id="KW-1185">Reference proteome</keyword>
<sequence length="345" mass="37977">MPSRRSIQSRKTTNVMTWLTELTGIEEESPEQVRRELSIESDQIVCPNGKRFAFGRLETPKLSELRQTVSQLDVRTHPSTIREHVGDVRQLHADSANAGDLFQVASQFNLLEMTGPSVTPERGVGIYENDPTQGPACAIACGAGTIYRNYFAPFGDRIGQSADHQIDCSANLGSKLGNQDGQLWQMQNGYLFPSDDGLRRITDRLQSASESDLDELRGELRIGLQWQADVTLPGAEHRVSQAYCSALPVAYGGQRAKLWTDFAKLILDAAYEATLLAAAINASRTGVNVVYLTLLGGGVFGNDDAWIISAIERAFLKTKSHGLDVRIVSYRQSKPAVSQFCNRIE</sequence>
<dbReference type="PANTHER" id="PTHR35609">
    <property type="entry name" value="MACRO DOMAIN-CONTAINING PROTEIN"/>
    <property type="match status" value="1"/>
</dbReference>
<evidence type="ECO:0000313" key="2">
    <source>
        <dbReference type="Proteomes" id="UP000036367"/>
    </source>
</evidence>
<name>A0A0J1BEH3_RHOIS</name>
<dbReference type="PATRIC" id="fig|595434.4.peg.2835"/>
<reference evidence="1" key="1">
    <citation type="submission" date="2015-05" db="EMBL/GenBank/DDBJ databases">
        <title>Permanent draft genome of Rhodopirellula islandicus K833.</title>
        <authorList>
            <person name="Kizina J."/>
            <person name="Richter M."/>
            <person name="Glockner F.O."/>
            <person name="Harder J."/>
        </authorList>
    </citation>
    <scope>NUCLEOTIDE SEQUENCE [LARGE SCALE GENOMIC DNA]</scope>
    <source>
        <strain evidence="1">K833</strain>
    </source>
</reference>
<evidence type="ECO:0000313" key="1">
    <source>
        <dbReference type="EMBL" id="KLU04983.1"/>
    </source>
</evidence>
<proteinExistence type="predicted"/>
<dbReference type="PANTHER" id="PTHR35609:SF1">
    <property type="entry name" value="MACRO DOMAIN-CONTAINING PROTEIN"/>
    <property type="match status" value="1"/>
</dbReference>
<protein>
    <recommendedName>
        <fullName evidence="3">Macro domain-containing protein</fullName>
    </recommendedName>
</protein>